<dbReference type="GO" id="GO:0008610">
    <property type="term" value="P:lipid biosynthetic process"/>
    <property type="evidence" value="ECO:0007669"/>
    <property type="project" value="UniProtKB-ARBA"/>
</dbReference>
<name>L8GGT5_ACACF</name>
<organism evidence="5 6">
    <name type="scientific">Acanthamoeba castellanii (strain ATCC 30010 / Neff)</name>
    <dbReference type="NCBI Taxonomy" id="1257118"/>
    <lineage>
        <taxon>Eukaryota</taxon>
        <taxon>Amoebozoa</taxon>
        <taxon>Discosea</taxon>
        <taxon>Longamoebia</taxon>
        <taxon>Centramoebida</taxon>
        <taxon>Acanthamoebidae</taxon>
        <taxon>Acanthamoeba</taxon>
    </lineage>
</organism>
<protein>
    <submittedName>
        <fullName evidence="5">Uncharacterized protein</fullName>
    </submittedName>
</protein>
<dbReference type="STRING" id="1257118.L8GGT5"/>
<dbReference type="PANTHER" id="PTHR10414:SF77">
    <property type="entry name" value="CDP-ALCOHOL PHOSPHATIDYLTRANSFERASE FAMILY PROTEIN"/>
    <property type="match status" value="1"/>
</dbReference>
<dbReference type="OrthoDB" id="196717at2759"/>
<dbReference type="PANTHER" id="PTHR10414">
    <property type="entry name" value="ETHANOLAMINEPHOSPHOTRANSFERASE"/>
    <property type="match status" value="1"/>
</dbReference>
<evidence type="ECO:0000256" key="1">
    <source>
        <dbReference type="ARBA" id="ARBA00004370"/>
    </source>
</evidence>
<comment type="similarity">
    <text evidence="2">Belongs to the CDP-alcohol phosphatidyltransferase class-I family.</text>
</comment>
<accession>L8GGT5</accession>
<dbReference type="AlphaFoldDB" id="L8GGT5"/>
<dbReference type="EMBL" id="KB008153">
    <property type="protein sequence ID" value="ELR11411.1"/>
    <property type="molecule type" value="Genomic_DNA"/>
</dbReference>
<proteinExistence type="inferred from homology"/>
<dbReference type="VEuPathDB" id="AmoebaDB:ACA1_136520"/>
<keyword evidence="6" id="KW-1185">Reference proteome</keyword>
<feature type="non-terminal residue" evidence="5">
    <location>
        <position position="224"/>
    </location>
</feature>
<evidence type="ECO:0000256" key="3">
    <source>
        <dbReference type="ARBA" id="ARBA00023136"/>
    </source>
</evidence>
<feature type="transmembrane region" description="Helical" evidence="4">
    <location>
        <begin position="181"/>
        <end position="201"/>
    </location>
</feature>
<evidence type="ECO:0000256" key="2">
    <source>
        <dbReference type="ARBA" id="ARBA00010441"/>
    </source>
</evidence>
<evidence type="ECO:0000256" key="4">
    <source>
        <dbReference type="SAM" id="Phobius"/>
    </source>
</evidence>
<keyword evidence="3 4" id="KW-0472">Membrane</keyword>
<sequence>LGPWYGYATLLAICLPFYFAHWEEYYSGSLVLGKWNGPTEAQVLSMAVYVGTGIARCYGFDFWSINLFGEISIGKALAISFYIGAVLTCATHPDRSGLSADSIGKVVGMLKHRPGAIIKALLQLTPITVVVGLGSLWIGLSWELFVAHPRTIMMSCAMAFVYLVTRLIVQRICSEPIRIFYVIEVPFFVLSFNAVWTRWFMMYVEQPLGEDEDEKMLYHGSHRR</sequence>
<dbReference type="Proteomes" id="UP000011083">
    <property type="component" value="Unassembled WGS sequence"/>
</dbReference>
<dbReference type="GO" id="GO:0016020">
    <property type="term" value="C:membrane"/>
    <property type="evidence" value="ECO:0007669"/>
    <property type="project" value="UniProtKB-SubCell"/>
</dbReference>
<dbReference type="GeneID" id="14911780"/>
<feature type="transmembrane region" description="Helical" evidence="4">
    <location>
        <begin position="152"/>
        <end position="169"/>
    </location>
</feature>
<comment type="subcellular location">
    <subcellularLocation>
        <location evidence="1">Membrane</location>
    </subcellularLocation>
</comment>
<feature type="transmembrane region" description="Helical" evidence="4">
    <location>
        <begin position="120"/>
        <end position="140"/>
    </location>
</feature>
<keyword evidence="4" id="KW-1133">Transmembrane helix</keyword>
<keyword evidence="4" id="KW-0812">Transmembrane</keyword>
<dbReference type="RefSeq" id="XP_004333424.1">
    <property type="nucleotide sequence ID" value="XM_004333376.1"/>
</dbReference>
<evidence type="ECO:0000313" key="6">
    <source>
        <dbReference type="Proteomes" id="UP000011083"/>
    </source>
</evidence>
<reference evidence="5 6" key="1">
    <citation type="journal article" date="2013" name="Genome Biol.">
        <title>Genome of Acanthamoeba castellanii highlights extensive lateral gene transfer and early evolution of tyrosine kinase signaling.</title>
        <authorList>
            <person name="Clarke M."/>
            <person name="Lohan A.J."/>
            <person name="Liu B."/>
            <person name="Lagkouvardos I."/>
            <person name="Roy S."/>
            <person name="Zafar N."/>
            <person name="Bertelli C."/>
            <person name="Schilde C."/>
            <person name="Kianianmomeni A."/>
            <person name="Burglin T.R."/>
            <person name="Frech C."/>
            <person name="Turcotte B."/>
            <person name="Kopec K.O."/>
            <person name="Synnott J.M."/>
            <person name="Choo C."/>
            <person name="Paponov I."/>
            <person name="Finkler A."/>
            <person name="Soon Heng Tan C."/>
            <person name="Hutchins A.P."/>
            <person name="Weinmeier T."/>
            <person name="Rattei T."/>
            <person name="Chu J.S."/>
            <person name="Gimenez G."/>
            <person name="Irimia M."/>
            <person name="Rigden D.J."/>
            <person name="Fitzpatrick D.A."/>
            <person name="Lorenzo-Morales J."/>
            <person name="Bateman A."/>
            <person name="Chiu C.H."/>
            <person name="Tang P."/>
            <person name="Hegemann P."/>
            <person name="Fromm H."/>
            <person name="Raoult D."/>
            <person name="Greub G."/>
            <person name="Miranda-Saavedra D."/>
            <person name="Chen N."/>
            <person name="Nash P."/>
            <person name="Ginger M.L."/>
            <person name="Horn M."/>
            <person name="Schaap P."/>
            <person name="Caler L."/>
            <person name="Loftus B."/>
        </authorList>
    </citation>
    <scope>NUCLEOTIDE SEQUENCE [LARGE SCALE GENOMIC DNA]</scope>
    <source>
        <strain evidence="5 6">Neff</strain>
    </source>
</reference>
<evidence type="ECO:0000313" key="5">
    <source>
        <dbReference type="EMBL" id="ELR11411.1"/>
    </source>
</evidence>
<dbReference type="InterPro" id="IPR014472">
    <property type="entry name" value="CHOPT"/>
</dbReference>
<dbReference type="KEGG" id="acan:ACA1_136520"/>
<gene>
    <name evidence="5" type="ORF">ACA1_136520</name>
</gene>